<dbReference type="RefSeq" id="WP_313976691.1">
    <property type="nucleotide sequence ID" value="NZ_JASJOS010000003.1"/>
</dbReference>
<dbReference type="InterPro" id="IPR007140">
    <property type="entry name" value="DUF350"/>
</dbReference>
<evidence type="ECO:0000256" key="2">
    <source>
        <dbReference type="ARBA" id="ARBA00005779"/>
    </source>
</evidence>
<keyword evidence="3" id="KW-1003">Cell membrane</keyword>
<proteinExistence type="inferred from homology"/>
<dbReference type="EMBL" id="JASJOS010000003">
    <property type="protein sequence ID" value="MDJ1480116.1"/>
    <property type="molecule type" value="Genomic_DNA"/>
</dbReference>
<keyword evidence="5 7" id="KW-1133">Transmembrane helix</keyword>
<dbReference type="GO" id="GO:0005886">
    <property type="term" value="C:plasma membrane"/>
    <property type="evidence" value="ECO:0007669"/>
    <property type="project" value="UniProtKB-SubCell"/>
</dbReference>
<evidence type="ECO:0000256" key="7">
    <source>
        <dbReference type="SAM" id="Phobius"/>
    </source>
</evidence>
<feature type="transmembrane region" description="Helical" evidence="7">
    <location>
        <begin position="58"/>
        <end position="80"/>
    </location>
</feature>
<keyword evidence="4 7" id="KW-0812">Transmembrane</keyword>
<keyword evidence="6 7" id="KW-0472">Membrane</keyword>
<evidence type="ECO:0000256" key="6">
    <source>
        <dbReference type="ARBA" id="ARBA00023136"/>
    </source>
</evidence>
<evidence type="ECO:0000256" key="4">
    <source>
        <dbReference type="ARBA" id="ARBA00022692"/>
    </source>
</evidence>
<gene>
    <name evidence="8" type="ORF">QNI16_06430</name>
</gene>
<dbReference type="AlphaFoldDB" id="A0AAE3QNE8"/>
<name>A0AAE3QNE8_9BACT</name>
<evidence type="ECO:0000256" key="5">
    <source>
        <dbReference type="ARBA" id="ARBA00022989"/>
    </source>
</evidence>
<evidence type="ECO:0000256" key="3">
    <source>
        <dbReference type="ARBA" id="ARBA00022475"/>
    </source>
</evidence>
<dbReference type="Proteomes" id="UP001241110">
    <property type="component" value="Unassembled WGS sequence"/>
</dbReference>
<sequence length="81" mass="8581">MYTLLTILLQAPGFWEKGIMGTIIYSVIGLIMCVIGFKVVDWLIPGHLARQIAEEKNIAAALVAAALILGICIIIASAIAG</sequence>
<comment type="caution">
    <text evidence="8">The sequence shown here is derived from an EMBL/GenBank/DDBJ whole genome shotgun (WGS) entry which is preliminary data.</text>
</comment>
<feature type="transmembrane region" description="Helical" evidence="7">
    <location>
        <begin position="18"/>
        <end position="37"/>
    </location>
</feature>
<evidence type="ECO:0000256" key="1">
    <source>
        <dbReference type="ARBA" id="ARBA00004651"/>
    </source>
</evidence>
<comment type="similarity">
    <text evidence="2">Belongs to the UPF0719 family.</text>
</comment>
<evidence type="ECO:0000313" key="8">
    <source>
        <dbReference type="EMBL" id="MDJ1480116.1"/>
    </source>
</evidence>
<dbReference type="Pfam" id="PF03994">
    <property type="entry name" value="DUF350"/>
    <property type="match status" value="1"/>
</dbReference>
<reference evidence="8" key="1">
    <citation type="submission" date="2023-05" db="EMBL/GenBank/DDBJ databases">
        <authorList>
            <person name="Zhang X."/>
        </authorList>
    </citation>
    <scope>NUCLEOTIDE SEQUENCE</scope>
    <source>
        <strain evidence="8">YF14B1</strain>
    </source>
</reference>
<protein>
    <submittedName>
        <fullName evidence="8">DUF350 domain-containing protein</fullName>
    </submittedName>
</protein>
<accession>A0AAE3QNE8</accession>
<evidence type="ECO:0000313" key="9">
    <source>
        <dbReference type="Proteomes" id="UP001241110"/>
    </source>
</evidence>
<comment type="subcellular location">
    <subcellularLocation>
        <location evidence="1">Cell membrane</location>
        <topology evidence="1">Multi-pass membrane protein</topology>
    </subcellularLocation>
</comment>
<organism evidence="8 9">
    <name type="scientific">Xanthocytophaga flava</name>
    <dbReference type="NCBI Taxonomy" id="3048013"/>
    <lineage>
        <taxon>Bacteria</taxon>
        <taxon>Pseudomonadati</taxon>
        <taxon>Bacteroidota</taxon>
        <taxon>Cytophagia</taxon>
        <taxon>Cytophagales</taxon>
        <taxon>Rhodocytophagaceae</taxon>
        <taxon>Xanthocytophaga</taxon>
    </lineage>
</organism>